<dbReference type="InterPro" id="IPR029033">
    <property type="entry name" value="His_PPase_superfam"/>
</dbReference>
<evidence type="ECO:0000313" key="1">
    <source>
        <dbReference type="EMBL" id="MER5171436.1"/>
    </source>
</evidence>
<protein>
    <submittedName>
        <fullName evidence="1">Histidine phosphatase family protein</fullName>
        <ecNumber evidence="1">3.1.3.-</ecNumber>
    </submittedName>
</protein>
<keyword evidence="1" id="KW-0378">Hydrolase</keyword>
<dbReference type="SMART" id="SM00855">
    <property type="entry name" value="PGAM"/>
    <property type="match status" value="1"/>
</dbReference>
<comment type="caution">
    <text evidence="1">The sequence shown here is derived from an EMBL/GenBank/DDBJ whole genome shotgun (WGS) entry which is preliminary data.</text>
</comment>
<dbReference type="EC" id="3.1.3.-" evidence="1"/>
<reference evidence="1 2" key="1">
    <citation type="submission" date="2024-01" db="EMBL/GenBank/DDBJ databases">
        <authorList>
            <person name="Deng Y."/>
            <person name="Su J."/>
        </authorList>
    </citation>
    <scope>NUCLEOTIDE SEQUENCE [LARGE SCALE GENOMIC DNA]</scope>
    <source>
        <strain evidence="1 2">CPCC 100088</strain>
    </source>
</reference>
<dbReference type="CDD" id="cd07067">
    <property type="entry name" value="HP_PGM_like"/>
    <property type="match status" value="1"/>
</dbReference>
<reference evidence="1 2" key="2">
    <citation type="submission" date="2024-06" db="EMBL/GenBank/DDBJ databases">
        <title>Thioclava kandeliae sp. nov. from a rhizosphere soil sample of Kandelia candel in a mangrove.</title>
        <authorList>
            <person name="Mu T."/>
        </authorList>
    </citation>
    <scope>NUCLEOTIDE SEQUENCE [LARGE SCALE GENOMIC DNA]</scope>
    <source>
        <strain evidence="1 2">CPCC 100088</strain>
    </source>
</reference>
<dbReference type="GO" id="GO:0016787">
    <property type="term" value="F:hydrolase activity"/>
    <property type="evidence" value="ECO:0007669"/>
    <property type="project" value="UniProtKB-KW"/>
</dbReference>
<dbReference type="Proteomes" id="UP001438953">
    <property type="component" value="Unassembled WGS sequence"/>
</dbReference>
<dbReference type="InterPro" id="IPR013078">
    <property type="entry name" value="His_Pase_superF_clade-1"/>
</dbReference>
<sequence>MSITQPSALPPPEDGPQCELVLIRHAPVIGDGCVYGRRDLGADLADRTALARVAEAVPEPARIVASPALRCVQTARALWPDLPIGTEPDFWEQDLGEWEGRPYAELPDLGPLPLEVLAAHRPPGGESFLDLCARVPRGLAPLSGRVTVLAHAGTIRAVLGLALEVPAAGLRFEIAPLSLTRVSFLSGGAVIHEVNRCV</sequence>
<name>A0ABV1SFW0_9RHOB</name>
<proteinExistence type="predicted"/>
<dbReference type="EMBL" id="JAYWLC010000004">
    <property type="protein sequence ID" value="MER5171436.1"/>
    <property type="molecule type" value="Genomic_DNA"/>
</dbReference>
<gene>
    <name evidence="1" type="ORF">VSX56_06565</name>
</gene>
<organism evidence="1 2">
    <name type="scientific">Thioclava kandeliae</name>
    <dbReference type="NCBI Taxonomy" id="3070818"/>
    <lineage>
        <taxon>Bacteria</taxon>
        <taxon>Pseudomonadati</taxon>
        <taxon>Pseudomonadota</taxon>
        <taxon>Alphaproteobacteria</taxon>
        <taxon>Rhodobacterales</taxon>
        <taxon>Paracoccaceae</taxon>
        <taxon>Thioclava</taxon>
    </lineage>
</organism>
<keyword evidence="2" id="KW-1185">Reference proteome</keyword>
<dbReference type="Pfam" id="PF00300">
    <property type="entry name" value="His_Phos_1"/>
    <property type="match status" value="1"/>
</dbReference>
<dbReference type="SUPFAM" id="SSF53254">
    <property type="entry name" value="Phosphoglycerate mutase-like"/>
    <property type="match status" value="1"/>
</dbReference>
<evidence type="ECO:0000313" key="2">
    <source>
        <dbReference type="Proteomes" id="UP001438953"/>
    </source>
</evidence>
<dbReference type="Gene3D" id="3.40.50.1240">
    <property type="entry name" value="Phosphoglycerate mutase-like"/>
    <property type="match status" value="1"/>
</dbReference>
<accession>A0ABV1SFW0</accession>
<dbReference type="RefSeq" id="WP_350935779.1">
    <property type="nucleotide sequence ID" value="NZ_JAYWLC010000004.1"/>
</dbReference>